<dbReference type="KEGG" id="mlr:MELLADRAFT_35870"/>
<dbReference type="InParanoid" id="F4RL45"/>
<dbReference type="Gene3D" id="1.10.510.10">
    <property type="entry name" value="Transferase(Phosphotransferase) domain 1"/>
    <property type="match status" value="1"/>
</dbReference>
<dbReference type="InterPro" id="IPR045270">
    <property type="entry name" value="STKc_AGC"/>
</dbReference>
<dbReference type="AlphaFoldDB" id="F4RL45"/>
<dbReference type="eggNOG" id="KOG0603">
    <property type="taxonomic scope" value="Eukaryota"/>
</dbReference>
<proteinExistence type="inferred from homology"/>
<dbReference type="GeneID" id="18927506"/>
<organism evidence="12">
    <name type="scientific">Melampsora larici-populina (strain 98AG31 / pathotype 3-4-7)</name>
    <name type="common">Poplar leaf rust fungus</name>
    <dbReference type="NCBI Taxonomy" id="747676"/>
    <lineage>
        <taxon>Eukaryota</taxon>
        <taxon>Fungi</taxon>
        <taxon>Dikarya</taxon>
        <taxon>Basidiomycota</taxon>
        <taxon>Pucciniomycotina</taxon>
        <taxon>Pucciniomycetes</taxon>
        <taxon>Pucciniales</taxon>
        <taxon>Melampsoraceae</taxon>
        <taxon>Melampsora</taxon>
    </lineage>
</organism>
<keyword evidence="12" id="KW-1185">Reference proteome</keyword>
<dbReference type="GO" id="GO:0004674">
    <property type="term" value="F:protein serine/threonine kinase activity"/>
    <property type="evidence" value="ECO:0007669"/>
    <property type="project" value="UniProtKB-KW"/>
</dbReference>
<dbReference type="Pfam" id="PF00069">
    <property type="entry name" value="Pkinase"/>
    <property type="match status" value="1"/>
</dbReference>
<evidence type="ECO:0000256" key="2">
    <source>
        <dbReference type="ARBA" id="ARBA00022553"/>
    </source>
</evidence>
<keyword evidence="4 7" id="KW-0547">Nucleotide-binding</keyword>
<keyword evidence="1 8" id="KW-0723">Serine/threonine-protein kinase</keyword>
<feature type="compositionally biased region" description="Low complexity" evidence="9">
    <location>
        <begin position="18"/>
        <end position="31"/>
    </location>
</feature>
<dbReference type="InterPro" id="IPR017441">
    <property type="entry name" value="Protein_kinase_ATP_BS"/>
</dbReference>
<accession>F4RL45</accession>
<feature type="domain" description="Protein kinase" evidence="10">
    <location>
        <begin position="40"/>
        <end position="299"/>
    </location>
</feature>
<keyword evidence="2" id="KW-0597">Phosphoprotein</keyword>
<evidence type="ECO:0000256" key="5">
    <source>
        <dbReference type="ARBA" id="ARBA00022777"/>
    </source>
</evidence>
<dbReference type="EMBL" id="GL883106">
    <property type="protein sequence ID" value="EGG06842.1"/>
    <property type="molecule type" value="Genomic_DNA"/>
</dbReference>
<keyword evidence="5" id="KW-0418">Kinase</keyword>
<evidence type="ECO:0000259" key="10">
    <source>
        <dbReference type="PROSITE" id="PS50011"/>
    </source>
</evidence>
<feature type="binding site" evidence="7">
    <location>
        <position position="69"/>
    </location>
    <ligand>
        <name>ATP</name>
        <dbReference type="ChEBI" id="CHEBI:30616"/>
    </ligand>
</feature>
<dbReference type="Gene3D" id="3.30.200.20">
    <property type="entry name" value="Phosphorylase Kinase, domain 1"/>
    <property type="match status" value="1"/>
</dbReference>
<dbReference type="Proteomes" id="UP000001072">
    <property type="component" value="Unassembled WGS sequence"/>
</dbReference>
<reference evidence="12" key="1">
    <citation type="journal article" date="2011" name="Proc. Natl. Acad. Sci. U.S.A.">
        <title>Obligate biotrophy features unraveled by the genomic analysis of rust fungi.</title>
        <authorList>
            <person name="Duplessis S."/>
            <person name="Cuomo C.A."/>
            <person name="Lin Y.-C."/>
            <person name="Aerts A."/>
            <person name="Tisserant E."/>
            <person name="Veneault-Fourrey C."/>
            <person name="Joly D.L."/>
            <person name="Hacquard S."/>
            <person name="Amselem J."/>
            <person name="Cantarel B.L."/>
            <person name="Chiu R."/>
            <person name="Coutinho P.M."/>
            <person name="Feau N."/>
            <person name="Field M."/>
            <person name="Frey P."/>
            <person name="Gelhaye E."/>
            <person name="Goldberg J."/>
            <person name="Grabherr M.G."/>
            <person name="Kodira C.D."/>
            <person name="Kohler A."/>
            <person name="Kuees U."/>
            <person name="Lindquist E.A."/>
            <person name="Lucas S.M."/>
            <person name="Mago R."/>
            <person name="Mauceli E."/>
            <person name="Morin E."/>
            <person name="Murat C."/>
            <person name="Pangilinan J.L."/>
            <person name="Park R."/>
            <person name="Pearson M."/>
            <person name="Quesneville H."/>
            <person name="Rouhier N."/>
            <person name="Sakthikumar S."/>
            <person name="Salamov A.A."/>
            <person name="Schmutz J."/>
            <person name="Selles B."/>
            <person name="Shapiro H."/>
            <person name="Tanguay P."/>
            <person name="Tuskan G.A."/>
            <person name="Henrissat B."/>
            <person name="Van de Peer Y."/>
            <person name="Rouze P."/>
            <person name="Ellis J.G."/>
            <person name="Dodds P.N."/>
            <person name="Schein J.E."/>
            <person name="Zhong S."/>
            <person name="Hamelin R.C."/>
            <person name="Grigoriev I.V."/>
            <person name="Szabo L.J."/>
            <person name="Martin F."/>
        </authorList>
    </citation>
    <scope>NUCLEOTIDE SEQUENCE [LARGE SCALE GENOMIC DNA]</scope>
    <source>
        <strain evidence="12">98AG31 / pathotype 3-4-7</strain>
    </source>
</reference>
<evidence type="ECO:0000256" key="4">
    <source>
        <dbReference type="ARBA" id="ARBA00022741"/>
    </source>
</evidence>
<feature type="region of interest" description="Disordered" evidence="9">
    <location>
        <begin position="1"/>
        <end position="31"/>
    </location>
</feature>
<dbReference type="STRING" id="747676.F4RL45"/>
<evidence type="ECO:0000256" key="3">
    <source>
        <dbReference type="ARBA" id="ARBA00022679"/>
    </source>
</evidence>
<evidence type="ECO:0000313" key="11">
    <source>
        <dbReference type="EMBL" id="EGG06842.1"/>
    </source>
</evidence>
<dbReference type="PANTHER" id="PTHR24351">
    <property type="entry name" value="RIBOSOMAL PROTEIN S6 KINASE"/>
    <property type="match status" value="1"/>
</dbReference>
<dbReference type="GO" id="GO:0005524">
    <property type="term" value="F:ATP binding"/>
    <property type="evidence" value="ECO:0007669"/>
    <property type="project" value="UniProtKB-UniRule"/>
</dbReference>
<keyword evidence="3" id="KW-0808">Transferase</keyword>
<dbReference type="InterPro" id="IPR011009">
    <property type="entry name" value="Kinase-like_dom_sf"/>
</dbReference>
<evidence type="ECO:0000256" key="8">
    <source>
        <dbReference type="RuleBase" id="RU000304"/>
    </source>
</evidence>
<name>F4RL45_MELLP</name>
<evidence type="ECO:0000256" key="6">
    <source>
        <dbReference type="ARBA" id="ARBA00022840"/>
    </source>
</evidence>
<sequence length="358" mass="41048">MTVTPLNNKKPFTPTLESKSQNPNQKNLNNPKRITKITDYQLIKQIGNGSYGTVWLSKNKSTSKVCAIKVLKKSQLWLDESLYTISKERKLMKKLKEKPFIVQSIESFSNPRYIFLALELIESGTLQNLLEKYTFFNDVEVLFYLVQISTGLSVLHLSKIIYRDLKPENILLTSDGNIKLADFGLSKDVSTSNGRTNSVCGTVNYLAPEVICGESYSYSIDWYSLGVLLHQLYTGELPYELPHDSSNYSDVMMETILKGKLKIDPFIDPLGRSFLKWLTQMNPRHRPQDVNELRLHGWVSDLDWVGIINQQVQAPHLSHARQMSRTTSHLIQDLADHSEEYQTKHYEVNLFGSTFSDF</sequence>
<dbReference type="PROSITE" id="PS50011">
    <property type="entry name" value="PROTEIN_KINASE_DOM"/>
    <property type="match status" value="1"/>
</dbReference>
<gene>
    <name evidence="11" type="ORF">MELLADRAFT_35870</name>
</gene>
<evidence type="ECO:0000256" key="7">
    <source>
        <dbReference type="PROSITE-ProRule" id="PRU10141"/>
    </source>
</evidence>
<dbReference type="RefSeq" id="XP_007409802.1">
    <property type="nucleotide sequence ID" value="XM_007409740.1"/>
</dbReference>
<dbReference type="CDD" id="cd05123">
    <property type="entry name" value="STKc_AGC"/>
    <property type="match status" value="1"/>
</dbReference>
<dbReference type="HOGENOM" id="CLU_000288_63_5_1"/>
<evidence type="ECO:0000313" key="12">
    <source>
        <dbReference type="Proteomes" id="UP000001072"/>
    </source>
</evidence>
<dbReference type="SUPFAM" id="SSF56112">
    <property type="entry name" value="Protein kinase-like (PK-like)"/>
    <property type="match status" value="1"/>
</dbReference>
<evidence type="ECO:0000256" key="1">
    <source>
        <dbReference type="ARBA" id="ARBA00022527"/>
    </source>
</evidence>
<evidence type="ECO:0000256" key="9">
    <source>
        <dbReference type="SAM" id="MobiDB-lite"/>
    </source>
</evidence>
<dbReference type="PROSITE" id="PS00108">
    <property type="entry name" value="PROTEIN_KINASE_ST"/>
    <property type="match status" value="1"/>
</dbReference>
<dbReference type="SMART" id="SM00220">
    <property type="entry name" value="S_TKc"/>
    <property type="match status" value="1"/>
</dbReference>
<dbReference type="VEuPathDB" id="FungiDB:MELLADRAFT_35870"/>
<protein>
    <recommendedName>
        <fullName evidence="10">Protein kinase domain-containing protein</fullName>
    </recommendedName>
</protein>
<keyword evidence="6 7" id="KW-0067">ATP-binding</keyword>
<dbReference type="InterPro" id="IPR000719">
    <property type="entry name" value="Prot_kinase_dom"/>
</dbReference>
<dbReference type="PROSITE" id="PS00107">
    <property type="entry name" value="PROTEIN_KINASE_ATP"/>
    <property type="match status" value="1"/>
</dbReference>
<dbReference type="InterPro" id="IPR008271">
    <property type="entry name" value="Ser/Thr_kinase_AS"/>
</dbReference>
<comment type="similarity">
    <text evidence="8">Belongs to the protein kinase superfamily.</text>
</comment>
<dbReference type="OrthoDB" id="2495693at2759"/>